<keyword evidence="1" id="KW-1133">Transmembrane helix</keyword>
<protein>
    <submittedName>
        <fullName evidence="2">Uncharacterized protein</fullName>
    </submittedName>
</protein>
<evidence type="ECO:0000313" key="2">
    <source>
        <dbReference type="EMBL" id="MCA0153231.1"/>
    </source>
</evidence>
<comment type="caution">
    <text evidence="2">The sequence shown here is derived from an EMBL/GenBank/DDBJ whole genome shotgun (WGS) entry which is preliminary data.</text>
</comment>
<gene>
    <name evidence="2" type="ORF">LBV24_08390</name>
</gene>
<accession>A0ABS7Y0V7</accession>
<keyword evidence="1" id="KW-0472">Membrane</keyword>
<dbReference type="EMBL" id="JAIUJS010000003">
    <property type="protein sequence ID" value="MCA0153231.1"/>
    <property type="molecule type" value="Genomic_DNA"/>
</dbReference>
<keyword evidence="3" id="KW-1185">Reference proteome</keyword>
<feature type="transmembrane region" description="Helical" evidence="1">
    <location>
        <begin position="50"/>
        <end position="70"/>
    </location>
</feature>
<proteinExistence type="predicted"/>
<evidence type="ECO:0000313" key="3">
    <source>
        <dbReference type="Proteomes" id="UP001198402"/>
    </source>
</evidence>
<dbReference type="RefSeq" id="WP_224478196.1">
    <property type="nucleotide sequence ID" value="NZ_JAIUJS010000003.1"/>
</dbReference>
<feature type="transmembrane region" description="Helical" evidence="1">
    <location>
        <begin position="27"/>
        <end position="44"/>
    </location>
</feature>
<reference evidence="3" key="1">
    <citation type="submission" date="2023-07" db="EMBL/GenBank/DDBJ databases">
        <authorList>
            <person name="Yue Y."/>
        </authorList>
    </citation>
    <scope>NUCLEOTIDE SEQUENCE [LARGE SCALE GENOMIC DNA]</scope>
    <source>
        <strain evidence="3">2Y89</strain>
    </source>
</reference>
<organism evidence="2 3">
    <name type="scientific">Winogradskyella vincentii</name>
    <dbReference type="NCBI Taxonomy" id="2877122"/>
    <lineage>
        <taxon>Bacteria</taxon>
        <taxon>Pseudomonadati</taxon>
        <taxon>Bacteroidota</taxon>
        <taxon>Flavobacteriia</taxon>
        <taxon>Flavobacteriales</taxon>
        <taxon>Flavobacteriaceae</taxon>
        <taxon>Winogradskyella</taxon>
    </lineage>
</organism>
<keyword evidence="1" id="KW-0812">Transmembrane</keyword>
<name>A0ABS7Y0V7_9FLAO</name>
<dbReference type="Proteomes" id="UP001198402">
    <property type="component" value="Unassembled WGS sequence"/>
</dbReference>
<evidence type="ECO:0000256" key="1">
    <source>
        <dbReference type="SAM" id="Phobius"/>
    </source>
</evidence>
<sequence length="73" mass="8057">MSRLESNASIKNLSKEVSKKSALRPKVYAALTILGFSGLLTLSYMNGNIFMEQIAICAFIITCIAIIRIMETN</sequence>